<feature type="region of interest" description="Disordered" evidence="1">
    <location>
        <begin position="436"/>
        <end position="598"/>
    </location>
</feature>
<dbReference type="InterPro" id="IPR035994">
    <property type="entry name" value="Nucleoside_phosphorylase_sf"/>
</dbReference>
<evidence type="ECO:0000256" key="1">
    <source>
        <dbReference type="SAM" id="MobiDB-lite"/>
    </source>
</evidence>
<dbReference type="GO" id="GO:0008782">
    <property type="term" value="F:adenosylhomocysteine nucleosidase activity"/>
    <property type="evidence" value="ECO:0007669"/>
    <property type="project" value="TreeGrafter"/>
</dbReference>
<dbReference type="Gene3D" id="3.40.50.1580">
    <property type="entry name" value="Nucleoside phosphorylase domain"/>
    <property type="match status" value="1"/>
</dbReference>
<gene>
    <name evidence="3" type="ORF">CC78DRAFT_612634</name>
</gene>
<dbReference type="GO" id="GO:0008930">
    <property type="term" value="F:methylthioadenosine nucleosidase activity"/>
    <property type="evidence" value="ECO:0007669"/>
    <property type="project" value="TreeGrafter"/>
</dbReference>
<evidence type="ECO:0000313" key="4">
    <source>
        <dbReference type="Proteomes" id="UP000800093"/>
    </source>
</evidence>
<feature type="compositionally biased region" description="Low complexity" evidence="1">
    <location>
        <begin position="562"/>
        <end position="575"/>
    </location>
</feature>
<dbReference type="SUPFAM" id="SSF53167">
    <property type="entry name" value="Purine and uridine phosphorylases"/>
    <property type="match status" value="1"/>
</dbReference>
<dbReference type="OrthoDB" id="4129906at2759"/>
<keyword evidence="4" id="KW-1185">Reference proteome</keyword>
<dbReference type="AlphaFoldDB" id="A0A9P4TNN7"/>
<accession>A0A9P4TNN7</accession>
<evidence type="ECO:0000313" key="3">
    <source>
        <dbReference type="EMBL" id="KAF2269167.1"/>
    </source>
</evidence>
<dbReference type="Pfam" id="PF01048">
    <property type="entry name" value="PNP_UDP_1"/>
    <property type="match status" value="1"/>
</dbReference>
<dbReference type="GO" id="GO:0009116">
    <property type="term" value="P:nucleoside metabolic process"/>
    <property type="evidence" value="ECO:0007669"/>
    <property type="project" value="InterPro"/>
</dbReference>
<organism evidence="3 4">
    <name type="scientific">Lojkania enalia</name>
    <dbReference type="NCBI Taxonomy" id="147567"/>
    <lineage>
        <taxon>Eukaryota</taxon>
        <taxon>Fungi</taxon>
        <taxon>Dikarya</taxon>
        <taxon>Ascomycota</taxon>
        <taxon>Pezizomycotina</taxon>
        <taxon>Dothideomycetes</taxon>
        <taxon>Pleosporomycetidae</taxon>
        <taxon>Pleosporales</taxon>
        <taxon>Pleosporales incertae sedis</taxon>
        <taxon>Lojkania</taxon>
    </lineage>
</organism>
<dbReference type="GO" id="GO:0005829">
    <property type="term" value="C:cytosol"/>
    <property type="evidence" value="ECO:0007669"/>
    <property type="project" value="TreeGrafter"/>
</dbReference>
<feature type="domain" description="Nucleoside phosphorylase" evidence="2">
    <location>
        <begin position="16"/>
        <end position="258"/>
    </location>
</feature>
<evidence type="ECO:0000259" key="2">
    <source>
        <dbReference type="Pfam" id="PF01048"/>
    </source>
</evidence>
<sequence length="598" mass="67055">MPPTTPKLRELRNRPLCIICARAAEAEEIAKALKIENNRISGHEVQKVNNGYTFYLGSFRLNSDENLEYYVTSGLRQGIQSFTINASVLFSILHPRFVIHAGVCAGYYDPTGKLKMNIADVIFGEAATNYQEGKAEYIDGQVFFRPDYKQVEYSAGNMQAFAESASRPKYHYGEYISGASVRTDASIIFRKIRSDVNRNVIALDMEASAFLQLCRHFEGDQAISLGVIKGVSDFGDPAKGTVENAYNDALKNTAHALEQWVTYRITSITWTKDESDEPAAKIVPGYYENFVRRVLDNYLQGWPVRDKTDPRTVIPNQEIKGFKTVLPQDCDPGFAQEFGHVQNLVQRHHIREVDIGGSTAGRYLYYKAGYLIDWARTVNSLKICEDGKYQVEVFGRLLSKNPYYIGSDNSPAQAFVVSWEDTVQWLKDVEQEEAEQGKMADISVAEKAIKENNGKEEDKMQSIREGRQPMRNNSPARPVFSESRHESPKPLRNTDPSSHRDAIAQNNTVVPPQSMGIGSILRGDGKSLTSNPAGSKETKDKQRSSTNPPKRSASKEARGNKRSTTLSSRQSLTRLFHAFRKHHGSDQPNHDTPPVPGK</sequence>
<feature type="compositionally biased region" description="Basic and acidic residues" evidence="1">
    <location>
        <begin position="447"/>
        <end position="468"/>
    </location>
</feature>
<dbReference type="GO" id="GO:0019284">
    <property type="term" value="P:L-methionine salvage from S-adenosylmethionine"/>
    <property type="evidence" value="ECO:0007669"/>
    <property type="project" value="TreeGrafter"/>
</dbReference>
<proteinExistence type="predicted"/>
<name>A0A9P4TNN7_9PLEO</name>
<dbReference type="InterPro" id="IPR000845">
    <property type="entry name" value="Nucleoside_phosphorylase_d"/>
</dbReference>
<dbReference type="PANTHER" id="PTHR46832">
    <property type="entry name" value="5'-METHYLTHIOADENOSINE/S-ADENOSYLHOMOCYSTEINE NUCLEOSIDASE"/>
    <property type="match status" value="1"/>
</dbReference>
<reference evidence="4" key="1">
    <citation type="journal article" date="2020" name="Stud. Mycol.">
        <title>101 Dothideomycetes genomes: A test case for predicting lifestyles and emergence of pathogens.</title>
        <authorList>
            <person name="Haridas S."/>
            <person name="Albert R."/>
            <person name="Binder M."/>
            <person name="Bloem J."/>
            <person name="LaButti K."/>
            <person name="Salamov A."/>
            <person name="Andreopoulos B."/>
            <person name="Baker S."/>
            <person name="Barry K."/>
            <person name="Bills G."/>
            <person name="Bluhm B."/>
            <person name="Cannon C."/>
            <person name="Castanera R."/>
            <person name="Culley D."/>
            <person name="Daum C."/>
            <person name="Ezra D."/>
            <person name="Gonzalez J."/>
            <person name="Henrissat B."/>
            <person name="Kuo A."/>
            <person name="Liang C."/>
            <person name="Lipzen A."/>
            <person name="Lutzoni F."/>
            <person name="Magnuson J."/>
            <person name="Mondo S."/>
            <person name="Nolan M."/>
            <person name="Ohm R."/>
            <person name="Pangilinan J."/>
            <person name="Park H.-J."/>
            <person name="Ramirez L."/>
            <person name="Alfaro M."/>
            <person name="Sun H."/>
            <person name="Tritt A."/>
            <person name="Yoshinaga Y."/>
            <person name="Zwiers L.-H."/>
            <person name="Turgeon B."/>
            <person name="Goodwin S."/>
            <person name="Spatafora J."/>
            <person name="Crous P."/>
            <person name="Grigoriev I."/>
        </authorList>
    </citation>
    <scope>NUCLEOTIDE SEQUENCE [LARGE SCALE GENOMIC DNA]</scope>
    <source>
        <strain evidence="4">CBS 304.66</strain>
    </source>
</reference>
<dbReference type="PANTHER" id="PTHR46832:SF1">
    <property type="entry name" value="5'-METHYLTHIOADENOSINE_S-ADENOSYLHOMOCYSTEINE NUCLEOSIDASE"/>
    <property type="match status" value="1"/>
</dbReference>
<dbReference type="Proteomes" id="UP000800093">
    <property type="component" value="Unassembled WGS sequence"/>
</dbReference>
<comment type="caution">
    <text evidence="3">The sequence shown here is derived from an EMBL/GenBank/DDBJ whole genome shotgun (WGS) entry which is preliminary data.</text>
</comment>
<dbReference type="EMBL" id="ML986583">
    <property type="protein sequence ID" value="KAF2269167.1"/>
    <property type="molecule type" value="Genomic_DNA"/>
</dbReference>
<protein>
    <submittedName>
        <fullName evidence="3">Purine and uridine phosphorylase</fullName>
    </submittedName>
</protein>